<evidence type="ECO:0000259" key="8">
    <source>
        <dbReference type="Pfam" id="PF10502"/>
    </source>
</evidence>
<feature type="active site" evidence="6">
    <location>
        <position position="69"/>
    </location>
</feature>
<feature type="domain" description="Peptidase S26" evidence="8">
    <location>
        <begin position="47"/>
        <end position="148"/>
    </location>
</feature>
<dbReference type="Pfam" id="PF10502">
    <property type="entry name" value="Peptidase_S26"/>
    <property type="match status" value="2"/>
</dbReference>
<protein>
    <recommendedName>
        <fullName evidence="4 7">Signal peptidase I</fullName>
        <ecNumber evidence="4 7">3.4.21.89</ecNumber>
    </recommendedName>
</protein>
<dbReference type="GO" id="GO:0009003">
    <property type="term" value="F:signal peptidase activity"/>
    <property type="evidence" value="ECO:0007669"/>
    <property type="project" value="UniProtKB-EC"/>
</dbReference>
<dbReference type="NCBIfam" id="TIGR02227">
    <property type="entry name" value="sigpep_I_bact"/>
    <property type="match status" value="2"/>
</dbReference>
<dbReference type="InterPro" id="IPR000223">
    <property type="entry name" value="Pept_S26A_signal_pept_1"/>
</dbReference>
<dbReference type="PANTHER" id="PTHR43390">
    <property type="entry name" value="SIGNAL PEPTIDASE I"/>
    <property type="match status" value="1"/>
</dbReference>
<comment type="catalytic activity">
    <reaction evidence="1 7">
        <text>Cleavage of hydrophobic, N-terminal signal or leader sequences from secreted and periplasmic proteins.</text>
        <dbReference type="EC" id="3.4.21.89"/>
    </reaction>
</comment>
<organism evidence="9 10">
    <name type="scientific">Armatimonas rosea</name>
    <dbReference type="NCBI Taxonomy" id="685828"/>
    <lineage>
        <taxon>Bacteria</taxon>
        <taxon>Bacillati</taxon>
        <taxon>Armatimonadota</taxon>
        <taxon>Armatimonadia</taxon>
        <taxon>Armatimonadales</taxon>
        <taxon>Armatimonadaceae</taxon>
        <taxon>Armatimonas</taxon>
    </lineage>
</organism>
<dbReference type="GO" id="GO:0004252">
    <property type="term" value="F:serine-type endopeptidase activity"/>
    <property type="evidence" value="ECO:0007669"/>
    <property type="project" value="InterPro"/>
</dbReference>
<dbReference type="RefSeq" id="WP_184193143.1">
    <property type="nucleotide sequence ID" value="NZ_JACHGW010000001.1"/>
</dbReference>
<proteinExistence type="inferred from homology"/>
<dbReference type="AlphaFoldDB" id="A0A7W9W617"/>
<evidence type="ECO:0000256" key="1">
    <source>
        <dbReference type="ARBA" id="ARBA00000677"/>
    </source>
</evidence>
<evidence type="ECO:0000256" key="4">
    <source>
        <dbReference type="ARBA" id="ARBA00013208"/>
    </source>
</evidence>
<dbReference type="PRINTS" id="PR00727">
    <property type="entry name" value="LEADERPTASE"/>
</dbReference>
<dbReference type="EMBL" id="JACHGW010000001">
    <property type="protein sequence ID" value="MBB6049545.1"/>
    <property type="molecule type" value="Genomic_DNA"/>
</dbReference>
<comment type="caution">
    <text evidence="9">The sequence shown here is derived from an EMBL/GenBank/DDBJ whole genome shotgun (WGS) entry which is preliminary data.</text>
</comment>
<evidence type="ECO:0000313" key="9">
    <source>
        <dbReference type="EMBL" id="MBB6049545.1"/>
    </source>
</evidence>
<dbReference type="InterPro" id="IPR036286">
    <property type="entry name" value="LexA/Signal_pep-like_sf"/>
</dbReference>
<evidence type="ECO:0000313" key="10">
    <source>
        <dbReference type="Proteomes" id="UP000520814"/>
    </source>
</evidence>
<keyword evidence="7" id="KW-0472">Membrane</keyword>
<evidence type="ECO:0000256" key="6">
    <source>
        <dbReference type="PIRSR" id="PIRSR600223-1"/>
    </source>
</evidence>
<dbReference type="GO" id="GO:0006465">
    <property type="term" value="P:signal peptide processing"/>
    <property type="evidence" value="ECO:0007669"/>
    <property type="project" value="InterPro"/>
</dbReference>
<feature type="active site" evidence="6">
    <location>
        <position position="118"/>
    </location>
</feature>
<evidence type="ECO:0000256" key="2">
    <source>
        <dbReference type="ARBA" id="ARBA00004401"/>
    </source>
</evidence>
<keyword evidence="5 7" id="KW-0378">Hydrolase</keyword>
<comment type="caution">
    <text evidence="7">Lacks conserved residue(s) required for the propagation of feature annotation.</text>
</comment>
<keyword evidence="7" id="KW-1133">Transmembrane helix</keyword>
<evidence type="ECO:0000256" key="3">
    <source>
        <dbReference type="ARBA" id="ARBA00009370"/>
    </source>
</evidence>
<feature type="domain" description="Peptidase S26" evidence="8">
    <location>
        <begin position="204"/>
        <end position="270"/>
    </location>
</feature>
<comment type="subcellular location">
    <subcellularLocation>
        <location evidence="2">Cell membrane</location>
        <topology evidence="2">Single-pass type II membrane protein</topology>
    </subcellularLocation>
    <subcellularLocation>
        <location evidence="7">Membrane</location>
        <topology evidence="7">Single-pass type II membrane protein</topology>
    </subcellularLocation>
</comment>
<evidence type="ECO:0000256" key="5">
    <source>
        <dbReference type="ARBA" id="ARBA00022801"/>
    </source>
</evidence>
<dbReference type="InterPro" id="IPR019533">
    <property type="entry name" value="Peptidase_S26"/>
</dbReference>
<dbReference type="Proteomes" id="UP000520814">
    <property type="component" value="Unassembled WGS sequence"/>
</dbReference>
<name>A0A7W9W617_ARMRO</name>
<accession>A0A7W9W617</accession>
<keyword evidence="10" id="KW-1185">Reference proteome</keyword>
<dbReference type="GO" id="GO:0005886">
    <property type="term" value="C:plasma membrane"/>
    <property type="evidence" value="ECO:0007669"/>
    <property type="project" value="UniProtKB-SubCell"/>
</dbReference>
<feature type="transmembrane region" description="Helical" evidence="7">
    <location>
        <begin position="46"/>
        <end position="65"/>
    </location>
</feature>
<dbReference type="InterPro" id="IPR019758">
    <property type="entry name" value="Pept_S26A_signal_pept_1_CS"/>
</dbReference>
<sequence length="279" mass="30941">MEALAKLDLVGVVFALAAVTLLQLALRPSKARVLRLLSESCDSARWVLAVFFLLIRPFGAQAFYIPSPSMVPTLGVGDKLVVDKLSYRLHDPQRGDVIVFAAPARATDDNKEGTDFIKRCIGLPGETIEVRGARLRVGGETIGPENTDPRVHPAADYLRQRLELAADTPVRLTRDGAFVNHSWLPRKTLAHKLGVAERALVLEPGEVRINGKPLDEPYLNEDPGYDMPVTQIPPGHYFMMGDNRNNSADSHYWGLLERERMVGVARLTYFPLGRARKLP</sequence>
<dbReference type="PROSITE" id="PS00761">
    <property type="entry name" value="SPASE_I_3"/>
    <property type="match status" value="1"/>
</dbReference>
<dbReference type="PANTHER" id="PTHR43390:SF1">
    <property type="entry name" value="CHLOROPLAST PROCESSING PEPTIDASE"/>
    <property type="match status" value="1"/>
</dbReference>
<gene>
    <name evidence="9" type="ORF">HNQ39_001307</name>
</gene>
<keyword evidence="7" id="KW-0645">Protease</keyword>
<feature type="transmembrane region" description="Helical" evidence="7">
    <location>
        <begin position="7"/>
        <end position="26"/>
    </location>
</feature>
<dbReference type="EC" id="3.4.21.89" evidence="4 7"/>
<dbReference type="Gene3D" id="2.10.109.10">
    <property type="entry name" value="Umud Fragment, subunit A"/>
    <property type="match status" value="2"/>
</dbReference>
<dbReference type="SUPFAM" id="SSF51306">
    <property type="entry name" value="LexA/Signal peptidase"/>
    <property type="match status" value="1"/>
</dbReference>
<reference evidence="9 10" key="1">
    <citation type="submission" date="2020-08" db="EMBL/GenBank/DDBJ databases">
        <title>Genomic Encyclopedia of Type Strains, Phase IV (KMG-IV): sequencing the most valuable type-strain genomes for metagenomic binning, comparative biology and taxonomic classification.</title>
        <authorList>
            <person name="Goeker M."/>
        </authorList>
    </citation>
    <scope>NUCLEOTIDE SEQUENCE [LARGE SCALE GENOMIC DNA]</scope>
    <source>
        <strain evidence="9 10">DSM 23562</strain>
    </source>
</reference>
<comment type="similarity">
    <text evidence="3 7">Belongs to the peptidase S26 family.</text>
</comment>
<keyword evidence="7" id="KW-0812">Transmembrane</keyword>
<evidence type="ECO:0000256" key="7">
    <source>
        <dbReference type="RuleBase" id="RU362042"/>
    </source>
</evidence>
<dbReference type="CDD" id="cd06530">
    <property type="entry name" value="S26_SPase_I"/>
    <property type="match status" value="1"/>
</dbReference>